<name>A0A220VF29_9GAMM</name>
<organism evidence="3 4">
    <name type="scientific">Paraphotobacterium marinum</name>
    <dbReference type="NCBI Taxonomy" id="1755811"/>
    <lineage>
        <taxon>Bacteria</taxon>
        <taxon>Pseudomonadati</taxon>
        <taxon>Pseudomonadota</taxon>
        <taxon>Gammaproteobacteria</taxon>
        <taxon>Vibrionales</taxon>
        <taxon>Vibrionaceae</taxon>
        <taxon>Paraphotobacterium</taxon>
    </lineage>
</organism>
<dbReference type="Proteomes" id="UP000242175">
    <property type="component" value="Chromosome large"/>
</dbReference>
<dbReference type="InterPro" id="IPR050523">
    <property type="entry name" value="AKR_Detox_Biosynth"/>
</dbReference>
<dbReference type="Gene3D" id="3.20.20.100">
    <property type="entry name" value="NADP-dependent oxidoreductase domain"/>
    <property type="match status" value="1"/>
</dbReference>
<keyword evidence="1" id="KW-0560">Oxidoreductase</keyword>
<dbReference type="InterPro" id="IPR036812">
    <property type="entry name" value="NAD(P)_OxRdtase_dom_sf"/>
</dbReference>
<evidence type="ECO:0000259" key="2">
    <source>
        <dbReference type="Pfam" id="PF00248"/>
    </source>
</evidence>
<dbReference type="InterPro" id="IPR020471">
    <property type="entry name" value="AKR"/>
</dbReference>
<dbReference type="PRINTS" id="PR00069">
    <property type="entry name" value="ALDKETRDTASE"/>
</dbReference>
<evidence type="ECO:0000313" key="4">
    <source>
        <dbReference type="Proteomes" id="UP000242175"/>
    </source>
</evidence>
<dbReference type="RefSeq" id="WP_089073700.1">
    <property type="nucleotide sequence ID" value="NZ_CBCSAM010000001.1"/>
</dbReference>
<keyword evidence="4" id="KW-1185">Reference proteome</keyword>
<protein>
    <submittedName>
        <fullName evidence="3">Aldo/keto reductase</fullName>
    </submittedName>
</protein>
<evidence type="ECO:0000256" key="1">
    <source>
        <dbReference type="ARBA" id="ARBA00023002"/>
    </source>
</evidence>
<proteinExistence type="predicted"/>
<dbReference type="Pfam" id="PF00248">
    <property type="entry name" value="Aldo_ket_red"/>
    <property type="match status" value="1"/>
</dbReference>
<gene>
    <name evidence="3" type="ORF">CF386_07185</name>
</gene>
<reference evidence="3 4" key="1">
    <citation type="journal article" date="2016" name="Int. J. Syst. Evol. Microbiol.">
        <title>Paraphotobacterium marinum gen. nov., sp. nov., a member of the family Vibrionaceae, isolated from surface seawater.</title>
        <authorList>
            <person name="Huang Z."/>
            <person name="Dong C."/>
            <person name="Shao Z."/>
        </authorList>
    </citation>
    <scope>NUCLEOTIDE SEQUENCE [LARGE SCALE GENOMIC DNA]</scope>
    <source>
        <strain evidence="3 4">NSCS20N07D</strain>
    </source>
</reference>
<dbReference type="AlphaFoldDB" id="A0A220VF29"/>
<accession>A0A220VF29</accession>
<dbReference type="KEGG" id="pmai:CF386_07185"/>
<dbReference type="GO" id="GO:0016491">
    <property type="term" value="F:oxidoreductase activity"/>
    <property type="evidence" value="ECO:0007669"/>
    <property type="project" value="UniProtKB-KW"/>
</dbReference>
<evidence type="ECO:0000313" key="3">
    <source>
        <dbReference type="EMBL" id="ASK78792.1"/>
    </source>
</evidence>
<feature type="domain" description="NADP-dependent oxidoreductase" evidence="2">
    <location>
        <begin position="15"/>
        <end position="343"/>
    </location>
</feature>
<sequence>MKYSILGNTTSKISRICLGTMTWGHQNTELEAFEQMDFALSKGVNFWDTAEMYPVPPNANSYGKTEIIIGNWLASRKQRDEVFLATKISPISWARNEKSPSINSENIKLAVNNSLKRLKTDYIDLFQLHWVTNRPNYHFANWWGYEPPENNKSKNQICENIIEILNTCDGLIKEGKIKHIGLSNDSAWGINQFCRLSEKFNLPRIVSVQNEYNLLRRRDEHDVMETCSLEGISYLSWSPLQMGVLSGKYLEGIPLKGTRFSKEWDPHGRYAPRINPKVQLAVQHYLEIAKKFRLDLCQLSIAFTLRKKYMSSSIVGATSLEQLNNNINSIELNLNKEILEQIELVRKEFPVPF</sequence>
<dbReference type="PANTHER" id="PTHR43364">
    <property type="entry name" value="NADH-SPECIFIC METHYLGLYOXAL REDUCTASE-RELATED"/>
    <property type="match status" value="1"/>
</dbReference>
<dbReference type="SUPFAM" id="SSF51430">
    <property type="entry name" value="NAD(P)-linked oxidoreductase"/>
    <property type="match status" value="1"/>
</dbReference>
<dbReference type="InterPro" id="IPR023210">
    <property type="entry name" value="NADP_OxRdtase_dom"/>
</dbReference>
<dbReference type="OrthoDB" id="9772407at2"/>
<dbReference type="PANTHER" id="PTHR43364:SF4">
    <property type="entry name" value="NAD(P)-LINKED OXIDOREDUCTASE SUPERFAMILY PROTEIN"/>
    <property type="match status" value="1"/>
</dbReference>
<dbReference type="CDD" id="cd19094">
    <property type="entry name" value="AKR_Tas-like"/>
    <property type="match status" value="1"/>
</dbReference>
<dbReference type="EMBL" id="CP022355">
    <property type="protein sequence ID" value="ASK78792.1"/>
    <property type="molecule type" value="Genomic_DNA"/>
</dbReference>